<reference evidence="5 6" key="1">
    <citation type="submission" date="2021-05" db="EMBL/GenBank/DDBJ databases">
        <title>Shewanella sp. JM162201.</title>
        <authorList>
            <person name="Xu S."/>
            <person name="Li A."/>
        </authorList>
    </citation>
    <scope>NUCLEOTIDE SEQUENCE [LARGE SCALE GENOMIC DNA]</scope>
    <source>
        <strain evidence="5 6">JM162201</strain>
    </source>
</reference>
<feature type="domain" description="Alginate lyase" evidence="4">
    <location>
        <begin position="58"/>
        <end position="299"/>
    </location>
</feature>
<dbReference type="RefSeq" id="WP_214507310.1">
    <property type="nucleotide sequence ID" value="NZ_JAHEPS010000004.1"/>
</dbReference>
<dbReference type="InterPro" id="IPR008929">
    <property type="entry name" value="Chondroitin_lyas"/>
</dbReference>
<dbReference type="GO" id="GO:0016829">
    <property type="term" value="F:lyase activity"/>
    <property type="evidence" value="ECO:0007669"/>
    <property type="project" value="UniProtKB-KW"/>
</dbReference>
<gene>
    <name evidence="5" type="ORF">KJI95_11275</name>
</gene>
<feature type="chain" id="PRO_5046111236" evidence="3">
    <location>
        <begin position="19"/>
        <end position="366"/>
    </location>
</feature>
<evidence type="ECO:0000256" key="3">
    <source>
        <dbReference type="SAM" id="SignalP"/>
    </source>
</evidence>
<keyword evidence="1 3" id="KW-0732">Signal</keyword>
<comment type="caution">
    <text evidence="5">The sequence shown here is derived from an EMBL/GenBank/DDBJ whole genome shotgun (WGS) entry which is preliminary data.</text>
</comment>
<accession>A0ABS5V3S1</accession>
<evidence type="ECO:0000313" key="5">
    <source>
        <dbReference type="EMBL" id="MBT1445101.1"/>
    </source>
</evidence>
<name>A0ABS5V3S1_9GAMM</name>
<evidence type="ECO:0000313" key="6">
    <source>
        <dbReference type="Proteomes" id="UP001195903"/>
    </source>
</evidence>
<organism evidence="5 6">
    <name type="scientific">Shewanella jiangmenensis</name>
    <dbReference type="NCBI Taxonomy" id="2837387"/>
    <lineage>
        <taxon>Bacteria</taxon>
        <taxon>Pseudomonadati</taxon>
        <taxon>Pseudomonadota</taxon>
        <taxon>Gammaproteobacteria</taxon>
        <taxon>Alteromonadales</taxon>
        <taxon>Shewanellaceae</taxon>
        <taxon>Shewanella</taxon>
    </lineage>
</organism>
<evidence type="ECO:0000256" key="2">
    <source>
        <dbReference type="ARBA" id="ARBA00023239"/>
    </source>
</evidence>
<evidence type="ECO:0000256" key="1">
    <source>
        <dbReference type="ARBA" id="ARBA00022729"/>
    </source>
</evidence>
<feature type="signal peptide" evidence="3">
    <location>
        <begin position="1"/>
        <end position="18"/>
    </location>
</feature>
<proteinExistence type="predicted"/>
<keyword evidence="2 5" id="KW-0456">Lyase</keyword>
<sequence>MQRVILMLLCLAAGNALAIESLWSARETRASGLLHPPLAVGCAEKVAKPFTDTLNFESKYNQNDATKTERRSVSAQTRKGREALDGFAKAQVEWLLAFERADSSDEAQRALACLNENLEQWANAGAVLADAPSSSGKAARKWFLAAIGAVLLKAEALSNGRYHTPDSVSLWLNRLADAVIADYGPRQSLEYQWFNNHDYWAAWAVATVAMLNQRSEYLRFAERTFELALEQGQQARNGSLYWPLEVARGELAVDYSSYAMVPVALLAETLAANDRPLSAEQAAKLGALADFAAIGVLRPGSLAELTETPKVPSLHKLNWVLPLLSVLPSHKMAAELKDKYRSKLGFYGQLGGDLRALYAPILHSGD</sequence>
<evidence type="ECO:0000259" key="4">
    <source>
        <dbReference type="Pfam" id="PF05426"/>
    </source>
</evidence>
<dbReference type="Gene3D" id="1.50.10.100">
    <property type="entry name" value="Chondroitin AC/alginate lyase"/>
    <property type="match status" value="1"/>
</dbReference>
<dbReference type="Pfam" id="PF05426">
    <property type="entry name" value="Alginate_lyase"/>
    <property type="match status" value="1"/>
</dbReference>
<keyword evidence="6" id="KW-1185">Reference proteome</keyword>
<dbReference type="Proteomes" id="UP001195903">
    <property type="component" value="Unassembled WGS sequence"/>
</dbReference>
<dbReference type="SUPFAM" id="SSF48230">
    <property type="entry name" value="Chondroitin AC/alginate lyase"/>
    <property type="match status" value="1"/>
</dbReference>
<dbReference type="EMBL" id="JAHEPS010000004">
    <property type="protein sequence ID" value="MBT1445101.1"/>
    <property type="molecule type" value="Genomic_DNA"/>
</dbReference>
<protein>
    <submittedName>
        <fullName evidence="5">Alginate lyase family protein</fullName>
    </submittedName>
</protein>
<dbReference type="InterPro" id="IPR008397">
    <property type="entry name" value="Alginate_lyase_dom"/>
</dbReference>